<sequence length="310" mass="36323">MVSFTKIQFENICRVLHEISTGNLGYRLRFSESDEYYNLQAKYLNLIGEIYTPYLVELAKHDKKANFPIFLEIHLREDLMIREVSHNIFGLLGKNPGDYIGLSFRDLLTEESLKGWKKLKSNFYMPTPVQFGTRFNFQVNHWLYYSCFCYITGQPDGSFKVTSQKNEKYRDVNAMMRDMGLSNQKGNFKHSRFTITEAETNKNRDKENLQNLLQFMEEHLEEPTPDMKSLAHRFGFNEKKLVKHFKMTYNQTPYAYFTNKKMQRAMNLLQSTHLGIEDVAASVGYPTKSSFYKAFKKKFGIPPGAVERGF</sequence>
<organism evidence="5 6">
    <name type="scientific">Flagellimonas aurea</name>
    <dbReference type="NCBI Taxonomy" id="2915619"/>
    <lineage>
        <taxon>Bacteria</taxon>
        <taxon>Pseudomonadati</taxon>
        <taxon>Bacteroidota</taxon>
        <taxon>Flavobacteriia</taxon>
        <taxon>Flavobacteriales</taxon>
        <taxon>Flavobacteriaceae</taxon>
        <taxon>Flagellimonas</taxon>
    </lineage>
</organism>
<keyword evidence="3" id="KW-0804">Transcription</keyword>
<keyword evidence="1" id="KW-0805">Transcription regulation</keyword>
<dbReference type="InterPro" id="IPR018060">
    <property type="entry name" value="HTH_AraC"/>
</dbReference>
<dbReference type="InterPro" id="IPR009057">
    <property type="entry name" value="Homeodomain-like_sf"/>
</dbReference>
<dbReference type="PROSITE" id="PS00041">
    <property type="entry name" value="HTH_ARAC_FAMILY_1"/>
    <property type="match status" value="1"/>
</dbReference>
<evidence type="ECO:0000256" key="2">
    <source>
        <dbReference type="ARBA" id="ARBA00023125"/>
    </source>
</evidence>
<dbReference type="PANTHER" id="PTHR43280:SF2">
    <property type="entry name" value="HTH-TYPE TRANSCRIPTIONAL REGULATOR EXSA"/>
    <property type="match status" value="1"/>
</dbReference>
<dbReference type="InterPro" id="IPR018062">
    <property type="entry name" value="HTH_AraC-typ_CS"/>
</dbReference>
<comment type="caution">
    <text evidence="5">The sequence shown here is derived from an EMBL/GenBank/DDBJ whole genome shotgun (WGS) entry which is preliminary data.</text>
</comment>
<evidence type="ECO:0000313" key="5">
    <source>
        <dbReference type="EMBL" id="MBO0353539.1"/>
    </source>
</evidence>
<reference evidence="5 6" key="1">
    <citation type="submission" date="2021-03" db="EMBL/GenBank/DDBJ databases">
        <title>Muricauda lutimaris sp. nov. and Muricauda ruestringensis sp. nov, two marine members of the Flavobacteriaceae isolated from deep sea sediments of Western Pacific.</title>
        <authorList>
            <person name="Zhao S."/>
            <person name="Liu R."/>
        </authorList>
    </citation>
    <scope>NUCLEOTIDE SEQUENCE [LARGE SCALE GENOMIC DNA]</scope>
    <source>
        <strain evidence="5 6">BC31-1-A7</strain>
    </source>
</reference>
<dbReference type="SUPFAM" id="SSF46689">
    <property type="entry name" value="Homeodomain-like"/>
    <property type="match status" value="2"/>
</dbReference>
<evidence type="ECO:0000259" key="4">
    <source>
        <dbReference type="PROSITE" id="PS01124"/>
    </source>
</evidence>
<gene>
    <name evidence="5" type="ORF">J0656_05870</name>
</gene>
<accession>A0ABS3G299</accession>
<proteinExistence type="predicted"/>
<feature type="domain" description="HTH araC/xylS-type" evidence="4">
    <location>
        <begin position="210"/>
        <end position="309"/>
    </location>
</feature>
<dbReference type="SUPFAM" id="SSF55785">
    <property type="entry name" value="PYP-like sensor domain (PAS domain)"/>
    <property type="match status" value="1"/>
</dbReference>
<keyword evidence="6" id="KW-1185">Reference proteome</keyword>
<dbReference type="RefSeq" id="WP_207032258.1">
    <property type="nucleotide sequence ID" value="NZ_JAFLNL010000003.1"/>
</dbReference>
<dbReference type="Proteomes" id="UP000664044">
    <property type="component" value="Unassembled WGS sequence"/>
</dbReference>
<dbReference type="PANTHER" id="PTHR43280">
    <property type="entry name" value="ARAC-FAMILY TRANSCRIPTIONAL REGULATOR"/>
    <property type="match status" value="1"/>
</dbReference>
<dbReference type="Pfam" id="PF12833">
    <property type="entry name" value="HTH_18"/>
    <property type="match status" value="1"/>
</dbReference>
<protein>
    <submittedName>
        <fullName evidence="5">Helix-turn-helix domain-containing protein</fullName>
    </submittedName>
</protein>
<evidence type="ECO:0000256" key="1">
    <source>
        <dbReference type="ARBA" id="ARBA00023015"/>
    </source>
</evidence>
<dbReference type="EMBL" id="JAFLNL010000003">
    <property type="protein sequence ID" value="MBO0353539.1"/>
    <property type="molecule type" value="Genomic_DNA"/>
</dbReference>
<dbReference type="Gene3D" id="1.10.10.60">
    <property type="entry name" value="Homeodomain-like"/>
    <property type="match status" value="2"/>
</dbReference>
<evidence type="ECO:0000256" key="3">
    <source>
        <dbReference type="ARBA" id="ARBA00023163"/>
    </source>
</evidence>
<dbReference type="SMART" id="SM00342">
    <property type="entry name" value="HTH_ARAC"/>
    <property type="match status" value="1"/>
</dbReference>
<dbReference type="InterPro" id="IPR035965">
    <property type="entry name" value="PAS-like_dom_sf"/>
</dbReference>
<evidence type="ECO:0000313" key="6">
    <source>
        <dbReference type="Proteomes" id="UP000664044"/>
    </source>
</evidence>
<name>A0ABS3G299_9FLAO</name>
<dbReference type="PROSITE" id="PS01124">
    <property type="entry name" value="HTH_ARAC_FAMILY_2"/>
    <property type="match status" value="1"/>
</dbReference>
<keyword evidence="2" id="KW-0238">DNA-binding</keyword>